<accession>A0A232F1B6</accession>
<reference evidence="1 2" key="1">
    <citation type="journal article" date="2017" name="Curr. Biol.">
        <title>The Evolution of Venom by Co-option of Single-Copy Genes.</title>
        <authorList>
            <person name="Martinson E.O."/>
            <person name="Mrinalini"/>
            <person name="Kelkar Y.D."/>
            <person name="Chang C.H."/>
            <person name="Werren J.H."/>
        </authorList>
    </citation>
    <scope>NUCLEOTIDE SEQUENCE [LARGE SCALE GENOMIC DNA]</scope>
    <source>
        <strain evidence="1 2">Alberta</strain>
        <tissue evidence="1">Whole body</tissue>
    </source>
</reference>
<dbReference type="AlphaFoldDB" id="A0A232F1B6"/>
<gene>
    <name evidence="1" type="ORF">TSAR_016647</name>
</gene>
<name>A0A232F1B6_9HYME</name>
<feature type="non-terminal residue" evidence="1">
    <location>
        <position position="1"/>
    </location>
</feature>
<sequence>RIEPYVTFQFAQNPVIETNDHITLYPRRFPGQTMKVLRIDSGGNTIAIIISGTNLFASCELLLFFFSFCYWKKEEEDEHNAEGKGGRGKNMTRANDFRGYCGKLVADVDEGVRQKGIPSPNLRSTAVFLDKAKRQFSGHPSTREDPYRPFELISSAGARATAMQEKIREVSG</sequence>
<evidence type="ECO:0000313" key="1">
    <source>
        <dbReference type="EMBL" id="OXU24495.1"/>
    </source>
</evidence>
<evidence type="ECO:0000313" key="2">
    <source>
        <dbReference type="Proteomes" id="UP000215335"/>
    </source>
</evidence>
<keyword evidence="2" id="KW-1185">Reference proteome</keyword>
<protein>
    <submittedName>
        <fullName evidence="1">Uncharacterized protein</fullName>
    </submittedName>
</protein>
<comment type="caution">
    <text evidence="1">The sequence shown here is derived from an EMBL/GenBank/DDBJ whole genome shotgun (WGS) entry which is preliminary data.</text>
</comment>
<dbReference type="Proteomes" id="UP000215335">
    <property type="component" value="Unassembled WGS sequence"/>
</dbReference>
<dbReference type="EMBL" id="NNAY01001283">
    <property type="protein sequence ID" value="OXU24495.1"/>
    <property type="molecule type" value="Genomic_DNA"/>
</dbReference>
<proteinExistence type="predicted"/>
<organism evidence="1 2">
    <name type="scientific">Trichomalopsis sarcophagae</name>
    <dbReference type="NCBI Taxonomy" id="543379"/>
    <lineage>
        <taxon>Eukaryota</taxon>
        <taxon>Metazoa</taxon>
        <taxon>Ecdysozoa</taxon>
        <taxon>Arthropoda</taxon>
        <taxon>Hexapoda</taxon>
        <taxon>Insecta</taxon>
        <taxon>Pterygota</taxon>
        <taxon>Neoptera</taxon>
        <taxon>Endopterygota</taxon>
        <taxon>Hymenoptera</taxon>
        <taxon>Apocrita</taxon>
        <taxon>Proctotrupomorpha</taxon>
        <taxon>Chalcidoidea</taxon>
        <taxon>Pteromalidae</taxon>
        <taxon>Pteromalinae</taxon>
        <taxon>Trichomalopsis</taxon>
    </lineage>
</organism>